<comment type="caution">
    <text evidence="9">The sequence shown here is derived from an EMBL/GenBank/DDBJ whole genome shotgun (WGS) entry which is preliminary data.</text>
</comment>
<evidence type="ECO:0000256" key="6">
    <source>
        <dbReference type="PROSITE-ProRule" id="PRU10040"/>
    </source>
</evidence>
<dbReference type="Gene3D" id="2.160.20.10">
    <property type="entry name" value="Single-stranded right-handed beta-helix, Pectin lyase-like"/>
    <property type="match status" value="1"/>
</dbReference>
<dbReference type="PANTHER" id="PTHR31707">
    <property type="entry name" value="PECTINESTERASE"/>
    <property type="match status" value="1"/>
</dbReference>
<accession>A0ABU6QXU2</accession>
<dbReference type="InterPro" id="IPR011050">
    <property type="entry name" value="Pectin_lyase_fold/virulence"/>
</dbReference>
<evidence type="ECO:0000313" key="10">
    <source>
        <dbReference type="Proteomes" id="UP001341840"/>
    </source>
</evidence>
<sequence>MAKNIGFENTAGPEKHQAVALRITADQAVIYNCHMEDFHDTLYVQSQHQFFRDCTITGTIDFIFGDAVRVFQNYKLLVKKPMSNQQCMVTAGGRTKVDSPTALVFQSCYFTGEPQLASLIPKIAYLGRPWRTYSKVVIMDSIIDDIIVPEG</sequence>
<dbReference type="InterPro" id="IPR033131">
    <property type="entry name" value="Pectinesterase_Asp_AS"/>
</dbReference>
<gene>
    <name evidence="9" type="ORF">PIB30_102612</name>
</gene>
<evidence type="ECO:0000256" key="5">
    <source>
        <dbReference type="ARBA" id="ARBA00023085"/>
    </source>
</evidence>
<dbReference type="InterPro" id="IPR012334">
    <property type="entry name" value="Pectin_lyas_fold"/>
</dbReference>
<dbReference type="SUPFAM" id="SSF51126">
    <property type="entry name" value="Pectin lyase-like"/>
    <property type="match status" value="1"/>
</dbReference>
<name>A0ABU6QXU2_9FABA</name>
<evidence type="ECO:0000313" key="9">
    <source>
        <dbReference type="EMBL" id="MED6116693.1"/>
    </source>
</evidence>
<feature type="domain" description="Pectinesterase catalytic" evidence="8">
    <location>
        <begin position="1"/>
        <end position="151"/>
    </location>
</feature>
<comment type="subcellular location">
    <subcellularLocation>
        <location evidence="1">Secreted</location>
        <location evidence="1">Cell wall</location>
    </subcellularLocation>
</comment>
<dbReference type="Proteomes" id="UP001341840">
    <property type="component" value="Unassembled WGS sequence"/>
</dbReference>
<evidence type="ECO:0000256" key="3">
    <source>
        <dbReference type="ARBA" id="ARBA00022512"/>
    </source>
</evidence>
<evidence type="ECO:0000259" key="8">
    <source>
        <dbReference type="Pfam" id="PF01095"/>
    </source>
</evidence>
<reference evidence="9 10" key="1">
    <citation type="journal article" date="2023" name="Plants (Basel)">
        <title>Bridging the Gap: Combining Genomics and Transcriptomics Approaches to Understand Stylosanthes scabra, an Orphan Legume from the Brazilian Caatinga.</title>
        <authorList>
            <person name="Ferreira-Neto J.R.C."/>
            <person name="da Silva M.D."/>
            <person name="Binneck E."/>
            <person name="de Melo N.F."/>
            <person name="da Silva R.H."/>
            <person name="de Melo A.L.T.M."/>
            <person name="Pandolfi V."/>
            <person name="Bustamante F.O."/>
            <person name="Brasileiro-Vidal A.C."/>
            <person name="Benko-Iseppon A.M."/>
        </authorList>
    </citation>
    <scope>NUCLEOTIDE SEQUENCE [LARGE SCALE GENOMIC DNA]</scope>
    <source>
        <tissue evidence="9">Leaves</tissue>
    </source>
</reference>
<organism evidence="9 10">
    <name type="scientific">Stylosanthes scabra</name>
    <dbReference type="NCBI Taxonomy" id="79078"/>
    <lineage>
        <taxon>Eukaryota</taxon>
        <taxon>Viridiplantae</taxon>
        <taxon>Streptophyta</taxon>
        <taxon>Embryophyta</taxon>
        <taxon>Tracheophyta</taxon>
        <taxon>Spermatophyta</taxon>
        <taxon>Magnoliopsida</taxon>
        <taxon>eudicotyledons</taxon>
        <taxon>Gunneridae</taxon>
        <taxon>Pentapetalae</taxon>
        <taxon>rosids</taxon>
        <taxon>fabids</taxon>
        <taxon>Fabales</taxon>
        <taxon>Fabaceae</taxon>
        <taxon>Papilionoideae</taxon>
        <taxon>50 kb inversion clade</taxon>
        <taxon>dalbergioids sensu lato</taxon>
        <taxon>Dalbergieae</taxon>
        <taxon>Pterocarpus clade</taxon>
        <taxon>Stylosanthes</taxon>
    </lineage>
</organism>
<keyword evidence="3" id="KW-0964">Secreted</keyword>
<keyword evidence="3" id="KW-0134">Cell wall</keyword>
<keyword evidence="4 7" id="KW-0378">Hydrolase</keyword>
<evidence type="ECO:0000256" key="1">
    <source>
        <dbReference type="ARBA" id="ARBA00004191"/>
    </source>
</evidence>
<keyword evidence="5 7" id="KW-0063">Aspartyl esterase</keyword>
<evidence type="ECO:0000256" key="7">
    <source>
        <dbReference type="RuleBase" id="RU000589"/>
    </source>
</evidence>
<dbReference type="PROSITE" id="PS00503">
    <property type="entry name" value="PECTINESTERASE_2"/>
    <property type="match status" value="1"/>
</dbReference>
<evidence type="ECO:0000256" key="4">
    <source>
        <dbReference type="ARBA" id="ARBA00022801"/>
    </source>
</evidence>
<comment type="pathway">
    <text evidence="2 7">Glycan metabolism; pectin degradation; 2-dehydro-3-deoxy-D-gluconate from pectin: step 1/5.</text>
</comment>
<feature type="non-terminal residue" evidence="9">
    <location>
        <position position="151"/>
    </location>
</feature>
<keyword evidence="10" id="KW-1185">Reference proteome</keyword>
<dbReference type="InterPro" id="IPR000070">
    <property type="entry name" value="Pectinesterase_cat"/>
</dbReference>
<proteinExistence type="predicted"/>
<feature type="active site" evidence="6">
    <location>
        <position position="61"/>
    </location>
</feature>
<evidence type="ECO:0000256" key="2">
    <source>
        <dbReference type="ARBA" id="ARBA00005184"/>
    </source>
</evidence>
<dbReference type="EMBL" id="JASCZI010003189">
    <property type="protein sequence ID" value="MED6116693.1"/>
    <property type="molecule type" value="Genomic_DNA"/>
</dbReference>
<dbReference type="Pfam" id="PF01095">
    <property type="entry name" value="Pectinesterase"/>
    <property type="match status" value="1"/>
</dbReference>
<comment type="catalytic activity">
    <reaction evidence="7">
        <text>[(1-&gt;4)-alpha-D-galacturonosyl methyl ester](n) + n H2O = [(1-&gt;4)-alpha-D-galacturonosyl](n) + n methanol + n H(+)</text>
        <dbReference type="Rhea" id="RHEA:22380"/>
        <dbReference type="Rhea" id="RHEA-COMP:14570"/>
        <dbReference type="Rhea" id="RHEA-COMP:14573"/>
        <dbReference type="ChEBI" id="CHEBI:15377"/>
        <dbReference type="ChEBI" id="CHEBI:15378"/>
        <dbReference type="ChEBI" id="CHEBI:17790"/>
        <dbReference type="ChEBI" id="CHEBI:140522"/>
        <dbReference type="ChEBI" id="CHEBI:140523"/>
        <dbReference type="EC" id="3.1.1.11"/>
    </reaction>
</comment>
<dbReference type="EC" id="3.1.1.11" evidence="7"/>
<protein>
    <recommendedName>
        <fullName evidence="7">Pectinesterase</fullName>
        <ecNumber evidence="7">3.1.1.11</ecNumber>
    </recommendedName>
</protein>